<keyword evidence="1" id="KW-0732">Signal</keyword>
<feature type="signal peptide" evidence="1">
    <location>
        <begin position="1"/>
        <end position="35"/>
    </location>
</feature>
<evidence type="ECO:0000256" key="1">
    <source>
        <dbReference type="SAM" id="SignalP"/>
    </source>
</evidence>
<organism evidence="2 3">
    <name type="scientific">OM182 bacterium</name>
    <dbReference type="NCBI Taxonomy" id="2510334"/>
    <lineage>
        <taxon>Bacteria</taxon>
        <taxon>Pseudomonadati</taxon>
        <taxon>Pseudomonadota</taxon>
        <taxon>Gammaproteobacteria</taxon>
        <taxon>OMG group</taxon>
        <taxon>OM182 clade</taxon>
    </lineage>
</organism>
<protein>
    <submittedName>
        <fullName evidence="2">Uncharacterized protein</fullName>
    </submittedName>
</protein>
<reference evidence="2 3" key="1">
    <citation type="submission" date="2019-02" db="EMBL/GenBank/DDBJ databases">
        <title>Prokaryotic population dynamics and viral predation in marine succession experiment using metagenomics: the confinement effect.</title>
        <authorList>
            <person name="Haro-Moreno J.M."/>
            <person name="Rodriguez-Valera F."/>
            <person name="Lopez-Perez M."/>
        </authorList>
    </citation>
    <scope>NUCLEOTIDE SEQUENCE [LARGE SCALE GENOMIC DNA]</scope>
    <source>
        <strain evidence="2">MED-G158</strain>
    </source>
</reference>
<dbReference type="AlphaFoldDB" id="A0A520S3I3"/>
<feature type="chain" id="PRO_5021986785" evidence="1">
    <location>
        <begin position="36"/>
        <end position="392"/>
    </location>
</feature>
<dbReference type="Proteomes" id="UP000320404">
    <property type="component" value="Unassembled WGS sequence"/>
</dbReference>
<gene>
    <name evidence="2" type="ORF">EVA69_02295</name>
</gene>
<dbReference type="EMBL" id="SHAH01000021">
    <property type="protein sequence ID" value="RZO77009.1"/>
    <property type="molecule type" value="Genomic_DNA"/>
</dbReference>
<sequence>MPTINTSFLKALFFKALGQGIALALGATLSVGAFAQDGALAREYPELARLNNAFDVTQAALYDAMAEINASPETMQARMETKMELDMMKNMDSMAHMGHGGGEMDMSMDGPYGELEIQSRVRLTGLLRRDHSDETAENAYSEAKSLPTHAWRVLAWGRKFERDLLNIYADSSTSFSEKRAAVADAIEAYQTGDARHAVSTVAKSVELYLDHDYATGAKSAFPRLSSLMWTNQWLQLAALEAMVVGQLDPQFAGKVPVTIERYWSKVGSDTGMTMFPVPVDMPSVPAIAPSLYSEAPQAAVIIDNLNMLDAAVADIIAYPNLENRDELLEAAADEFTKDDSNVSDEMTYLLSALRGGIFNQGGPAIGDLGRSERNRSREAMDMIHTMIMSGPQ</sequence>
<proteinExistence type="predicted"/>
<evidence type="ECO:0000313" key="2">
    <source>
        <dbReference type="EMBL" id="RZO77009.1"/>
    </source>
</evidence>
<comment type="caution">
    <text evidence="2">The sequence shown here is derived from an EMBL/GenBank/DDBJ whole genome shotgun (WGS) entry which is preliminary data.</text>
</comment>
<name>A0A520S3I3_9GAMM</name>
<evidence type="ECO:0000313" key="3">
    <source>
        <dbReference type="Proteomes" id="UP000320404"/>
    </source>
</evidence>
<accession>A0A520S3I3</accession>